<comment type="similarity">
    <text evidence="7">Belongs to the transferase hexapeptide repeat family. LpxD subfamily.</text>
</comment>
<dbReference type="AlphaFoldDB" id="A0A1W1H516"/>
<reference evidence="10 11" key="1">
    <citation type="submission" date="2017-03" db="EMBL/GenBank/DDBJ databases">
        <authorList>
            <person name="Afonso C.L."/>
            <person name="Miller P.J."/>
            <person name="Scott M.A."/>
            <person name="Spackman E."/>
            <person name="Goraichik I."/>
            <person name="Dimitrov K.M."/>
            <person name="Suarez D.L."/>
            <person name="Swayne D.E."/>
        </authorList>
    </citation>
    <scope>NUCLEOTIDE SEQUENCE [LARGE SCALE GENOMIC DNA]</scope>
    <source>
        <strain evidence="10">PRJEB14757</strain>
    </source>
</reference>
<dbReference type="EC" id="2.3.1.191" evidence="7"/>
<dbReference type="InterPro" id="IPR007691">
    <property type="entry name" value="LpxD"/>
</dbReference>
<dbReference type="SUPFAM" id="SSF51161">
    <property type="entry name" value="Trimeric LpxA-like enzymes"/>
    <property type="match status" value="1"/>
</dbReference>
<evidence type="ECO:0000259" key="9">
    <source>
        <dbReference type="Pfam" id="PF04613"/>
    </source>
</evidence>
<evidence type="ECO:0000256" key="7">
    <source>
        <dbReference type="HAMAP-Rule" id="MF_00523"/>
    </source>
</evidence>
<feature type="active site" description="Proton acceptor" evidence="7">
    <location>
        <position position="311"/>
    </location>
</feature>
<name>A0A1W1H516_9BACT</name>
<dbReference type="InterPro" id="IPR011004">
    <property type="entry name" value="Trimer_LpxA-like_sf"/>
</dbReference>
<dbReference type="CDD" id="cd03352">
    <property type="entry name" value="LbH_LpxD"/>
    <property type="match status" value="1"/>
</dbReference>
<keyword evidence="1 7" id="KW-0444">Lipid biosynthesis</keyword>
<feature type="region of interest" description="Disordered" evidence="8">
    <location>
        <begin position="91"/>
        <end position="135"/>
    </location>
</feature>
<dbReference type="GO" id="GO:0016410">
    <property type="term" value="F:N-acyltransferase activity"/>
    <property type="evidence" value="ECO:0007669"/>
    <property type="project" value="InterPro"/>
</dbReference>
<evidence type="ECO:0000256" key="8">
    <source>
        <dbReference type="SAM" id="MobiDB-lite"/>
    </source>
</evidence>
<keyword evidence="5 7" id="KW-0443">Lipid metabolism</keyword>
<protein>
    <recommendedName>
        <fullName evidence="7">UDP-3-O-acylglucosamine N-acyltransferase</fullName>
        <ecNumber evidence="7">2.3.1.191</ecNumber>
    </recommendedName>
</protein>
<comment type="catalytic activity">
    <reaction evidence="7">
        <text>a UDP-3-O-[(3R)-3-hydroxyacyl]-alpha-D-glucosamine + a (3R)-hydroxyacyl-[ACP] = a UDP-2-N,3-O-bis[(3R)-3-hydroxyacyl]-alpha-D-glucosamine + holo-[ACP] + H(+)</text>
        <dbReference type="Rhea" id="RHEA:53836"/>
        <dbReference type="Rhea" id="RHEA-COMP:9685"/>
        <dbReference type="Rhea" id="RHEA-COMP:9945"/>
        <dbReference type="ChEBI" id="CHEBI:15378"/>
        <dbReference type="ChEBI" id="CHEBI:64479"/>
        <dbReference type="ChEBI" id="CHEBI:78827"/>
        <dbReference type="ChEBI" id="CHEBI:137740"/>
        <dbReference type="ChEBI" id="CHEBI:137748"/>
        <dbReference type="EC" id="2.3.1.191"/>
    </reaction>
</comment>
<dbReference type="InterPro" id="IPR001451">
    <property type="entry name" value="Hexapep"/>
</dbReference>
<dbReference type="PANTHER" id="PTHR43378:SF2">
    <property type="entry name" value="UDP-3-O-ACYLGLUCOSAMINE N-ACYLTRANSFERASE 1, MITOCHONDRIAL-RELATED"/>
    <property type="match status" value="1"/>
</dbReference>
<dbReference type="PANTHER" id="PTHR43378">
    <property type="entry name" value="UDP-3-O-ACYLGLUCOSAMINE N-ACYLTRANSFERASE"/>
    <property type="match status" value="1"/>
</dbReference>
<comment type="pathway">
    <text evidence="7">Bacterial outer membrane biogenesis; LPS lipid A biosynthesis.</text>
</comment>
<dbReference type="PROSITE" id="PS00101">
    <property type="entry name" value="HEXAPEP_TRANSFERASES"/>
    <property type="match status" value="1"/>
</dbReference>
<keyword evidence="4 7" id="KW-0677">Repeat</keyword>
<dbReference type="InterPro" id="IPR018357">
    <property type="entry name" value="Hexapep_transf_CS"/>
</dbReference>
<keyword evidence="3 7" id="KW-0808">Transferase</keyword>
<keyword evidence="11" id="KW-1185">Reference proteome</keyword>
<keyword evidence="2 7" id="KW-0441">Lipid A biosynthesis</keyword>
<feature type="compositionally biased region" description="Polar residues" evidence="8">
    <location>
        <begin position="91"/>
        <end position="107"/>
    </location>
</feature>
<proteinExistence type="inferred from homology"/>
<dbReference type="HAMAP" id="MF_00523">
    <property type="entry name" value="LpxD"/>
    <property type="match status" value="1"/>
</dbReference>
<evidence type="ECO:0000256" key="5">
    <source>
        <dbReference type="ARBA" id="ARBA00023098"/>
    </source>
</evidence>
<dbReference type="UniPathway" id="UPA00973"/>
<dbReference type="Pfam" id="PF04613">
    <property type="entry name" value="LpxD"/>
    <property type="match status" value="1"/>
</dbReference>
<evidence type="ECO:0000256" key="3">
    <source>
        <dbReference type="ARBA" id="ARBA00022679"/>
    </source>
</evidence>
<sequence length="413" mass="44304">MFGDNTGMKLSLKDIALAIDGEIIGDSSLEIHGVASFEDAGPGEITFASDSKFLKRLHSSRAGAVVVPPDLDFPYIGANTKREECNLSSHNDQQHENYQQKNHQQESSQHKKNQQEYYQNEDTYGGNGESENHNDSASIVYPAIVKAENPKRQFFRIVAMFHPPLKPSESIASGVVIGKDFVAGKQLTLESRVTVCDGVTLGHRVHIMSGAYIGDNVVMGDDVVIKPNVTIMGNTKIGSRVVIHPGTVIGSDGFGFTPDLERGHEKIPHAGYVEIGDDVEIGACNTIDRGTFGKTLISKGVKTDNLVHIAHNVTIGENSLIVAQVGIAGSTTIGNRVIIAGKAGISGHLKIGDGAIVGPGAGVLGDVKPGEIVSGIPEMPHKIWLKVAKILPRLPELRKKILAIEKKLSILER</sequence>
<accession>A0A1W1H516</accession>
<dbReference type="GO" id="GO:0009245">
    <property type="term" value="P:lipid A biosynthetic process"/>
    <property type="evidence" value="ECO:0007669"/>
    <property type="project" value="UniProtKB-UniRule"/>
</dbReference>
<dbReference type="GO" id="GO:0103118">
    <property type="term" value="F:UDP-3-O-[(3R)-3-hydroxyacyl]-glucosamine N-acyltransferase activity"/>
    <property type="evidence" value="ECO:0007669"/>
    <property type="project" value="UniProtKB-EC"/>
</dbReference>
<dbReference type="NCBIfam" id="NF002060">
    <property type="entry name" value="PRK00892.1"/>
    <property type="match status" value="1"/>
</dbReference>
<dbReference type="InterPro" id="IPR020573">
    <property type="entry name" value="UDP_GlcNAc_AcTrfase_non-rep"/>
</dbReference>
<gene>
    <name evidence="7 10" type="primary">lpxD</name>
    <name evidence="10" type="ORF">MTBBW1_1010006</name>
</gene>
<dbReference type="Pfam" id="PF00132">
    <property type="entry name" value="Hexapep"/>
    <property type="match status" value="2"/>
</dbReference>
<dbReference type="NCBIfam" id="TIGR01853">
    <property type="entry name" value="lipid_A_lpxD"/>
    <property type="match status" value="1"/>
</dbReference>
<dbReference type="STRING" id="1246637.MTBBW1_1010006"/>
<comment type="subunit">
    <text evidence="7">Homotrimer.</text>
</comment>
<evidence type="ECO:0000256" key="1">
    <source>
        <dbReference type="ARBA" id="ARBA00022516"/>
    </source>
</evidence>
<evidence type="ECO:0000256" key="2">
    <source>
        <dbReference type="ARBA" id="ARBA00022556"/>
    </source>
</evidence>
<dbReference type="Proteomes" id="UP000191931">
    <property type="component" value="Unassembled WGS sequence"/>
</dbReference>
<dbReference type="GO" id="GO:0016020">
    <property type="term" value="C:membrane"/>
    <property type="evidence" value="ECO:0007669"/>
    <property type="project" value="GOC"/>
</dbReference>
<dbReference type="EMBL" id="FWEV01000004">
    <property type="protein sequence ID" value="SLM27458.1"/>
    <property type="molecule type" value="Genomic_DNA"/>
</dbReference>
<organism evidence="10 11">
    <name type="scientific">Desulfamplus magnetovallimortis</name>
    <dbReference type="NCBI Taxonomy" id="1246637"/>
    <lineage>
        <taxon>Bacteria</taxon>
        <taxon>Pseudomonadati</taxon>
        <taxon>Thermodesulfobacteriota</taxon>
        <taxon>Desulfobacteria</taxon>
        <taxon>Desulfobacterales</taxon>
        <taxon>Desulfobacteraceae</taxon>
        <taxon>Desulfamplus</taxon>
    </lineage>
</organism>
<feature type="domain" description="UDP-3-O-[3-hydroxymyristoyl] glucosamine N-acyltransferase non-repeat region" evidence="9">
    <location>
        <begin position="29"/>
        <end position="72"/>
    </location>
</feature>
<evidence type="ECO:0000256" key="6">
    <source>
        <dbReference type="ARBA" id="ARBA00023315"/>
    </source>
</evidence>
<evidence type="ECO:0000256" key="4">
    <source>
        <dbReference type="ARBA" id="ARBA00022737"/>
    </source>
</evidence>
<dbReference type="Gene3D" id="3.40.1390.10">
    <property type="entry name" value="MurE/MurF, N-terminal domain"/>
    <property type="match status" value="1"/>
</dbReference>
<dbReference type="OrthoDB" id="9784739at2"/>
<comment type="function">
    <text evidence="7">Catalyzes the N-acylation of UDP-3-O-acylglucosamine using 3-hydroxyacyl-ACP as the acyl donor. Is involved in the biosynthesis of lipid A, a phosphorylated glycolipid that anchors the lipopolysaccharide to the outer membrane of the cell.</text>
</comment>
<dbReference type="Gene3D" id="2.160.10.10">
    <property type="entry name" value="Hexapeptide repeat proteins"/>
    <property type="match status" value="1"/>
</dbReference>
<evidence type="ECO:0000313" key="10">
    <source>
        <dbReference type="EMBL" id="SLM27458.1"/>
    </source>
</evidence>
<keyword evidence="6 7" id="KW-0012">Acyltransferase</keyword>
<evidence type="ECO:0000313" key="11">
    <source>
        <dbReference type="Proteomes" id="UP000191931"/>
    </source>
</evidence>